<comment type="caution">
    <text evidence="1">The sequence shown here is derived from an EMBL/GenBank/DDBJ whole genome shotgun (WGS) entry which is preliminary data.</text>
</comment>
<dbReference type="RefSeq" id="WP_307423099.1">
    <property type="nucleotide sequence ID" value="NZ_JAUSVK010000001.1"/>
</dbReference>
<evidence type="ECO:0008006" key="3">
    <source>
        <dbReference type="Google" id="ProtNLM"/>
    </source>
</evidence>
<gene>
    <name evidence="1" type="ORF">J3R73_000977</name>
</gene>
<organism evidence="1 2">
    <name type="scientific">Labrys monachus</name>
    <dbReference type="NCBI Taxonomy" id="217067"/>
    <lineage>
        <taxon>Bacteria</taxon>
        <taxon>Pseudomonadati</taxon>
        <taxon>Pseudomonadota</taxon>
        <taxon>Alphaproteobacteria</taxon>
        <taxon>Hyphomicrobiales</taxon>
        <taxon>Xanthobacteraceae</taxon>
        <taxon>Labrys</taxon>
    </lineage>
</organism>
<keyword evidence="2" id="KW-1185">Reference proteome</keyword>
<dbReference type="Proteomes" id="UP001237448">
    <property type="component" value="Unassembled WGS sequence"/>
</dbReference>
<dbReference type="InterPro" id="IPR025459">
    <property type="entry name" value="DUF4279"/>
</dbReference>
<name>A0ABU0FAX2_9HYPH</name>
<sequence length="153" mass="17214">MTSTPTSAGKDYRLAHASACVQGDNLDPDFWTAYFDCKPDKAIRKGLPFATPSGRIRLGATGLWSIQSRSHVRADELTPHISHLLHRLRLPRPALADLLKSRGERFRIFCYWDNDAGDRLPVVSEQCKRDIELSGGTIDIDEYPKTRDEGCDE</sequence>
<dbReference type="EMBL" id="JAUSVK010000001">
    <property type="protein sequence ID" value="MDQ0391185.1"/>
    <property type="molecule type" value="Genomic_DNA"/>
</dbReference>
<evidence type="ECO:0000313" key="2">
    <source>
        <dbReference type="Proteomes" id="UP001237448"/>
    </source>
</evidence>
<dbReference type="Pfam" id="PF14106">
    <property type="entry name" value="DUF4279"/>
    <property type="match status" value="1"/>
</dbReference>
<protein>
    <recommendedName>
        <fullName evidence="3">DUF4279 domain-containing protein</fullName>
    </recommendedName>
</protein>
<proteinExistence type="predicted"/>
<accession>A0ABU0FAX2</accession>
<reference evidence="1 2" key="1">
    <citation type="submission" date="2023-07" db="EMBL/GenBank/DDBJ databases">
        <title>Genomic Encyclopedia of Type Strains, Phase IV (KMG-IV): sequencing the most valuable type-strain genomes for metagenomic binning, comparative biology and taxonomic classification.</title>
        <authorList>
            <person name="Goeker M."/>
        </authorList>
    </citation>
    <scope>NUCLEOTIDE SEQUENCE [LARGE SCALE GENOMIC DNA]</scope>
    <source>
        <strain evidence="1 2">DSM 5896</strain>
    </source>
</reference>
<evidence type="ECO:0000313" key="1">
    <source>
        <dbReference type="EMBL" id="MDQ0391185.1"/>
    </source>
</evidence>